<evidence type="ECO:0008006" key="4">
    <source>
        <dbReference type="Google" id="ProtNLM"/>
    </source>
</evidence>
<gene>
    <name evidence="2" type="ORF">PSTT_02361</name>
</gene>
<dbReference type="VEuPathDB" id="FungiDB:PSTT_02361"/>
<feature type="region of interest" description="Disordered" evidence="1">
    <location>
        <begin position="1283"/>
        <end position="1306"/>
    </location>
</feature>
<evidence type="ECO:0000256" key="1">
    <source>
        <dbReference type="SAM" id="MobiDB-lite"/>
    </source>
</evidence>
<dbReference type="EMBL" id="PKSL01000014">
    <property type="protein sequence ID" value="POW15177.1"/>
    <property type="molecule type" value="Genomic_DNA"/>
</dbReference>
<feature type="region of interest" description="Disordered" evidence="1">
    <location>
        <begin position="743"/>
        <end position="768"/>
    </location>
</feature>
<evidence type="ECO:0000313" key="2">
    <source>
        <dbReference type="EMBL" id="POW15177.1"/>
    </source>
</evidence>
<name>A0A2S4W0G3_9BASI</name>
<keyword evidence="3" id="KW-1185">Reference proteome</keyword>
<dbReference type="VEuPathDB" id="FungiDB:PSHT_02158"/>
<proteinExistence type="predicted"/>
<dbReference type="GO" id="GO:0042594">
    <property type="term" value="P:response to starvation"/>
    <property type="evidence" value="ECO:0007669"/>
    <property type="project" value="TreeGrafter"/>
</dbReference>
<sequence length="1437" mass="159240">MRIKNQSVDVDLSLEAADCTSNSGRALPRPPALFKELRQQDHFISKPWPTTKLTHHQHNTTPPTLTKPKHFMYNQQHQQETKNDHNEIQQQPITCSPSLIREPTTLESLTTTLQSFSLPTFSSPFRTYSPPDGHPQQHWINHHHQLPPPPPPLSTAEPDRIIFSNWFEFNQRRHLLSINPVGLAIWDTEDLEALAQLAWIRWDNLNLKQNEPRTNLTPQFQNLEPISAAVLPSSHPSSQLNLLVLFNSLLDRSSKLVTISANTATILDSIDLPGIALELKTNQRLAAIATKSPLALHLYQWDSNQPALSKLACSPILDLAPKPKTGTPVFNLGQTRLLVYASSKPPSEREPPIATGPGFSFGFSAQDPRSPPSTGDHSREGFPSPYTATRHSSHTGISGSSWKNSVAPNLDAIDETARKVGGGLLTGAKYLSSWGQNLWNPNIDALHSPRQGLHQSTRNDIDPAFSQSAPTPHMMSAARPTTSSRSEEPQGSYGNVKIVDLFSSATSTSQAHRHHPIFHFKTSSDPLTFVSLNPSSNLLLTSSIEGHSFHVFELRPDTRVGKSYLNSCRHQSTREATVWHRYKLTRGLTSAEVTGVVWRWDSKIVSVLTEHGTHRTFSQFISQGFWVIHNISTSLDLFAIHPAGGTLTTTIGGEAGRSPRATSDPPSAIFSSRVHNPRTPQPLSVTVTAFEKIKHKSMRHHSLPQHTDNGHMRSLGYMDYHPNEHDSLSNPHHTSLIFALNPSSNTSHNSHTDQILSESHKRSPSVLLHDPTTNSVTLYNFESKKKLLNPVLNKNSSLIGSAQENQQQQQLSISEVKKKQNSASPSGLSQLMQQTKQFEPKMNGHEQHSSPTNLVVGSFAPAVWHLSAREHPRMNLTNRLYKPVLEVTARQLSQPSKLPSTPDSTLGYIIHRTRSNGENWTSFAELDTFSHSLRILPRSIYICHQFDFYNFTQLPQSPALSHHHHIYHPASHHQHSYLAQIFKVNFDQIKKSKLVVKREVQIQPGDLSIDHESVDLFGLSRVEIDDHFVNHHPISLPGSNESNSSKNNQMYAEPLRSAVETVLDATITSPKSTSQFFPEFPNGHPGRRGPSGGSPLASLKKSVTENMAPVVGVVNDRVRKELEKITSRSMIGEVNRRRISFGLGYYKRKSEVFESGAAYSEGATSVSFEDDQDEAIRIDRSIFDHQGPSSASMTSFSTTHSLGRPHSDSPMDPNSLHHHRSESMDLAQSDHPPEKWDGWTFEDDFDLNPKPVDPDHLINARSPSLQGYDSFGLDESPMISQPIWTTASKPKPPVHSLTKKGNLQESPLGLDDIVTKQASLNGSENVSKPEDQDCLQIPTNGRQIDSDHTSGSPSESALSTSTSASISISVAGDEPPSVPVPVICRDDEKEKDGLARKAADGEARSGSKSSISTKERRNLSKNSRASGSTKSKSKNRS</sequence>
<feature type="compositionally biased region" description="Low complexity" evidence="1">
    <location>
        <begin position="1350"/>
        <end position="1369"/>
    </location>
</feature>
<dbReference type="PANTHER" id="PTHR13268:SF0">
    <property type="entry name" value="BCAS3 MICROTUBULE ASSOCIATED CELL MIGRATION FACTOR"/>
    <property type="match status" value="1"/>
</dbReference>
<feature type="region of interest" description="Disordered" evidence="1">
    <location>
        <begin position="1321"/>
        <end position="1437"/>
    </location>
</feature>
<dbReference type="Proteomes" id="UP000239156">
    <property type="component" value="Unassembled WGS sequence"/>
</dbReference>
<feature type="region of interest" description="Disordered" evidence="1">
    <location>
        <begin position="802"/>
        <end position="828"/>
    </location>
</feature>
<feature type="compositionally biased region" description="Polar residues" evidence="1">
    <location>
        <begin position="386"/>
        <end position="405"/>
    </location>
</feature>
<dbReference type="GO" id="GO:0006914">
    <property type="term" value="P:autophagy"/>
    <property type="evidence" value="ECO:0007669"/>
    <property type="project" value="InterPro"/>
</dbReference>
<feature type="compositionally biased region" description="Polar residues" evidence="1">
    <location>
        <begin position="1420"/>
        <end position="1430"/>
    </location>
</feature>
<reference evidence="2" key="1">
    <citation type="submission" date="2017-12" db="EMBL/GenBank/DDBJ databases">
        <title>Gene loss provides genomic basis for host adaptation in cereal stripe rust fungi.</title>
        <authorList>
            <person name="Xia C."/>
        </authorList>
    </citation>
    <scope>NUCLEOTIDE SEQUENCE [LARGE SCALE GENOMIC DNA]</scope>
    <source>
        <strain evidence="2">93-210</strain>
    </source>
</reference>
<comment type="caution">
    <text evidence="2">The sequence shown here is derived from an EMBL/GenBank/DDBJ whole genome shotgun (WGS) entry which is preliminary data.</text>
</comment>
<feature type="region of interest" description="Disordered" evidence="1">
    <location>
        <begin position="450"/>
        <end position="491"/>
    </location>
</feature>
<feature type="compositionally biased region" description="Basic and acidic residues" evidence="1">
    <location>
        <begin position="1384"/>
        <end position="1405"/>
    </location>
</feature>
<feature type="region of interest" description="Disordered" evidence="1">
    <location>
        <begin position="1182"/>
        <end position="1242"/>
    </location>
</feature>
<protein>
    <recommendedName>
        <fullName evidence="4">BCAS3 domain-containing protein</fullName>
    </recommendedName>
</protein>
<dbReference type="PANTHER" id="PTHR13268">
    <property type="entry name" value="BREAST CARCINOMA AMPLIFIED SEQUENCE 3"/>
    <property type="match status" value="1"/>
</dbReference>
<evidence type="ECO:0000313" key="3">
    <source>
        <dbReference type="Proteomes" id="UP000239156"/>
    </source>
</evidence>
<organism evidence="2 3">
    <name type="scientific">Puccinia striiformis</name>
    <dbReference type="NCBI Taxonomy" id="27350"/>
    <lineage>
        <taxon>Eukaryota</taxon>
        <taxon>Fungi</taxon>
        <taxon>Dikarya</taxon>
        <taxon>Basidiomycota</taxon>
        <taxon>Pucciniomycotina</taxon>
        <taxon>Pucciniomycetes</taxon>
        <taxon>Pucciniales</taxon>
        <taxon>Pucciniaceae</taxon>
        <taxon>Puccinia</taxon>
    </lineage>
</organism>
<feature type="region of interest" description="Disordered" evidence="1">
    <location>
        <begin position="1072"/>
        <end position="1096"/>
    </location>
</feature>
<dbReference type="InterPro" id="IPR045142">
    <property type="entry name" value="BCAS3-like"/>
</dbReference>
<accession>A0A2S4W0G3</accession>
<feature type="region of interest" description="Disordered" evidence="1">
    <location>
        <begin position="342"/>
        <end position="405"/>
    </location>
</feature>
<feature type="compositionally biased region" description="Polar residues" evidence="1">
    <location>
        <begin position="1187"/>
        <end position="1201"/>
    </location>
</feature>
<dbReference type="GO" id="GO:0005737">
    <property type="term" value="C:cytoplasm"/>
    <property type="evidence" value="ECO:0007669"/>
    <property type="project" value="TreeGrafter"/>
</dbReference>